<dbReference type="EMBL" id="MPRL01000004">
    <property type="protein sequence ID" value="OOZ41920.1"/>
    <property type="molecule type" value="Genomic_DNA"/>
</dbReference>
<dbReference type="Proteomes" id="UP000191110">
    <property type="component" value="Unassembled WGS sequence"/>
</dbReference>
<dbReference type="RefSeq" id="WP_078482369.1">
    <property type="nucleotide sequence ID" value="NZ_MPRL01000004.1"/>
</dbReference>
<gene>
    <name evidence="1" type="ORF">BOW53_01750</name>
</gene>
<comment type="caution">
    <text evidence="1">The sequence shown here is derived from an EMBL/GenBank/DDBJ whole genome shotgun (WGS) entry which is preliminary data.</text>
</comment>
<protein>
    <recommendedName>
        <fullName evidence="3">Response regulatory domain-containing protein</fullName>
    </recommendedName>
</protein>
<reference evidence="1 2" key="1">
    <citation type="submission" date="2016-11" db="EMBL/GenBank/DDBJ databases">
        <title>Mixed transmission modes and dynamic genome evolution in an obligate animal-bacterial symbiosis.</title>
        <authorList>
            <person name="Russell S.L."/>
            <person name="Corbett-Detig R.B."/>
            <person name="Cavanaugh C.M."/>
        </authorList>
    </citation>
    <scope>NUCLEOTIDE SEQUENCE [LARGE SCALE GENOMIC DNA]</scope>
    <source>
        <strain evidence="1">Sveles-Q1</strain>
    </source>
</reference>
<evidence type="ECO:0000313" key="1">
    <source>
        <dbReference type="EMBL" id="OOZ41920.1"/>
    </source>
</evidence>
<proteinExistence type="predicted"/>
<accession>A0A1T2LA20</accession>
<keyword evidence="2" id="KW-1185">Reference proteome</keyword>
<name>A0A1T2LA20_9GAMM</name>
<sequence length="173" mass="19189">MSQPEVVNQPIRVGLLCASEQRSDDLRRLLEEHQLSVVVVNRVEEWFDRSFDRHQADVLLVDLDESGEHADEVLERLMETVSLPILFSEAAALSSGESGRRSVRRLAKKLGEIARAETSREQPEAVAIIEEPLKSEEPAQRPAVPIRLLREPDEGAAQCVWVLGASIGGPPPL</sequence>
<dbReference type="InterPro" id="IPR011006">
    <property type="entry name" value="CheY-like_superfamily"/>
</dbReference>
<dbReference type="OrthoDB" id="9793421at2"/>
<evidence type="ECO:0000313" key="2">
    <source>
        <dbReference type="Proteomes" id="UP000191110"/>
    </source>
</evidence>
<organism evidence="1 2">
    <name type="scientific">Solemya pervernicosa gill symbiont</name>
    <dbReference type="NCBI Taxonomy" id="642797"/>
    <lineage>
        <taxon>Bacteria</taxon>
        <taxon>Pseudomonadati</taxon>
        <taxon>Pseudomonadota</taxon>
        <taxon>Gammaproteobacteria</taxon>
        <taxon>sulfur-oxidizing symbionts</taxon>
    </lineage>
</organism>
<evidence type="ECO:0008006" key="3">
    <source>
        <dbReference type="Google" id="ProtNLM"/>
    </source>
</evidence>
<dbReference type="SUPFAM" id="SSF52172">
    <property type="entry name" value="CheY-like"/>
    <property type="match status" value="1"/>
</dbReference>
<dbReference type="AlphaFoldDB" id="A0A1T2LA20"/>